<dbReference type="AlphaFoldDB" id="J4GPL8"/>
<feature type="compositionally biased region" description="Acidic residues" evidence="1">
    <location>
        <begin position="385"/>
        <end position="398"/>
    </location>
</feature>
<feature type="compositionally biased region" description="Polar residues" evidence="1">
    <location>
        <begin position="412"/>
        <end position="421"/>
    </location>
</feature>
<sequence length="558" mass="60148">MSLADPLASPSSSPSLSPTRSRRVSARRGSVTAADPWGTHSDINNHPSRETSSRLTIVRVPTQGDEDGHPRRHRRHGSNASISSTSSSGKEGSRMSFAFTSFSQSQPSPGAPPHGGSSPTSSPRMRPHSPSLTRRYSGSIVNANRLSPEQLLDVARQSCNPRPSLSNASTPVSPAALAPASFTLLPDTILLPFIDRPTEVSQLMTAPPTAKLFALLAQMFPADARAPSGSELVETLLGRDPKQWSYADLDFWMKTVDRDVVNDVLWVLKSRACVMYKSELIWERIKGALGVPPELDIDEEELQIAFESEHEAVPESTVGISDNESERYPPVFDSPNPALEVKLCSPELRHSDGYSIEPVLAMNAAPPPASSSLDPSTAHELSEVREEDENEDDGDESLDLNAEGPEVHGLRITTSPMSPRASNYAISPGGSPSPLPLGSPAIGPLPIPRSAILHDKDIPYDALQERGPGHPLFPSSFAHLSMEPTLRNNMRSHRAHSMWAPPPPRFTSPHAIRGDLHRAASSHGGGGYRPFRPDWAQGYDLARHEFAVASSAGSVGGD</sequence>
<name>J4GPL8_9APHY</name>
<feature type="compositionally biased region" description="Low complexity" evidence="1">
    <location>
        <begin position="1"/>
        <end position="19"/>
    </location>
</feature>
<protein>
    <submittedName>
        <fullName evidence="2">Uncharacterized protein</fullName>
    </submittedName>
</protein>
<gene>
    <name evidence="2" type="ORF">FIBRA_04663</name>
</gene>
<dbReference type="GeneID" id="24097471"/>
<dbReference type="RefSeq" id="XP_012181843.1">
    <property type="nucleotide sequence ID" value="XM_012326453.1"/>
</dbReference>
<feature type="region of interest" description="Disordered" evidence="1">
    <location>
        <begin position="309"/>
        <end position="333"/>
    </location>
</feature>
<organism evidence="2 3">
    <name type="scientific">Fibroporia radiculosa</name>
    <dbReference type="NCBI Taxonomy" id="599839"/>
    <lineage>
        <taxon>Eukaryota</taxon>
        <taxon>Fungi</taxon>
        <taxon>Dikarya</taxon>
        <taxon>Basidiomycota</taxon>
        <taxon>Agaricomycotina</taxon>
        <taxon>Agaricomycetes</taxon>
        <taxon>Polyporales</taxon>
        <taxon>Fibroporiaceae</taxon>
        <taxon>Fibroporia</taxon>
    </lineage>
</organism>
<feature type="region of interest" description="Disordered" evidence="1">
    <location>
        <begin position="362"/>
        <end position="442"/>
    </location>
</feature>
<accession>J4GPL8</accession>
<dbReference type="OrthoDB" id="2591449at2759"/>
<reference evidence="2 3" key="1">
    <citation type="journal article" date="2012" name="Appl. Environ. Microbiol.">
        <title>Short-read sequencing for genomic analysis of the brown rot fungus Fibroporia radiculosa.</title>
        <authorList>
            <person name="Tang J.D."/>
            <person name="Perkins A.D."/>
            <person name="Sonstegard T.S."/>
            <person name="Schroeder S.G."/>
            <person name="Burgess S.C."/>
            <person name="Diehl S.V."/>
        </authorList>
    </citation>
    <scope>NUCLEOTIDE SEQUENCE [LARGE SCALE GENOMIC DNA]</scope>
    <source>
        <strain evidence="2 3">TFFH 294</strain>
    </source>
</reference>
<feature type="region of interest" description="Disordered" evidence="1">
    <location>
        <begin position="1"/>
        <end position="137"/>
    </location>
</feature>
<evidence type="ECO:0000313" key="3">
    <source>
        <dbReference type="Proteomes" id="UP000006352"/>
    </source>
</evidence>
<evidence type="ECO:0000256" key="1">
    <source>
        <dbReference type="SAM" id="MobiDB-lite"/>
    </source>
</evidence>
<dbReference type="STRING" id="599839.J4GPL8"/>
<feature type="compositionally biased region" description="Pro residues" evidence="1">
    <location>
        <begin position="431"/>
        <end position="442"/>
    </location>
</feature>
<dbReference type="HOGENOM" id="CLU_014635_0_0_1"/>
<dbReference type="InParanoid" id="J4GPL8"/>
<feature type="compositionally biased region" description="Low complexity" evidence="1">
    <location>
        <begin position="78"/>
        <end position="123"/>
    </location>
</feature>
<keyword evidence="3" id="KW-1185">Reference proteome</keyword>
<dbReference type="EMBL" id="HE797086">
    <property type="protein sequence ID" value="CCM02560.1"/>
    <property type="molecule type" value="Genomic_DNA"/>
</dbReference>
<evidence type="ECO:0000313" key="2">
    <source>
        <dbReference type="EMBL" id="CCM02560.1"/>
    </source>
</evidence>
<dbReference type="Proteomes" id="UP000006352">
    <property type="component" value="Unassembled WGS sequence"/>
</dbReference>
<proteinExistence type="predicted"/>